<evidence type="ECO:0000256" key="6">
    <source>
        <dbReference type="ARBA" id="ARBA00048600"/>
    </source>
</evidence>
<sequence length="328" mass="36564">MKEAGVPIVPGSQGIIKNTEEAIELANQIGYPVIIKATAGGGGKGIRVARHEEELIKGIQITQQEASTAFGNPGVYLEKYVEDFRHVEIQIMADTHGNAIHLGERDCTIQRRLQKLLEESPSPALDEEIRKQMGEAAVKAAVAVDYTGAGTVEFIYEYKTKTFYFMEMNTRIQVEHPVTEMVTGMDLIKEQILVASGEKLSLQQEEVQFNGWAIECRINAENPAKKFMPSPGKVEMYLPPGGFGIRVDSAVYPGYSIPPFYDSMVAKLIVHGKTREEAIAKMKRALSEFVIEGVHTTIPFHLQLLDHPDFVKGEFNTKFLEEHELVTQ</sequence>
<keyword evidence="2" id="KW-0436">Ligase</keyword>
<dbReference type="Proteomes" id="UP000308444">
    <property type="component" value="Unassembled WGS sequence"/>
</dbReference>
<comment type="catalytic activity">
    <reaction evidence="6">
        <text>N(6)-biotinyl-L-lysyl-[protein] + hydrogencarbonate + ATP = N(6)-carboxybiotinyl-L-lysyl-[protein] + ADP + phosphate + H(+)</text>
        <dbReference type="Rhea" id="RHEA:13501"/>
        <dbReference type="Rhea" id="RHEA-COMP:10505"/>
        <dbReference type="Rhea" id="RHEA-COMP:10506"/>
        <dbReference type="ChEBI" id="CHEBI:15378"/>
        <dbReference type="ChEBI" id="CHEBI:17544"/>
        <dbReference type="ChEBI" id="CHEBI:30616"/>
        <dbReference type="ChEBI" id="CHEBI:43474"/>
        <dbReference type="ChEBI" id="CHEBI:83144"/>
        <dbReference type="ChEBI" id="CHEBI:83145"/>
        <dbReference type="ChEBI" id="CHEBI:456216"/>
        <dbReference type="EC" id="6.3.4.14"/>
    </reaction>
</comment>
<dbReference type="InterPro" id="IPR011764">
    <property type="entry name" value="Biotin_carboxylation_dom"/>
</dbReference>
<dbReference type="GO" id="GO:0004075">
    <property type="term" value="F:biotin carboxylase activity"/>
    <property type="evidence" value="ECO:0007669"/>
    <property type="project" value="UniProtKB-EC"/>
</dbReference>
<dbReference type="Gene3D" id="3.30.470.20">
    <property type="entry name" value="ATP-grasp fold, B domain"/>
    <property type="match status" value="1"/>
</dbReference>
<comment type="caution">
    <text evidence="10">The sequence shown here is derived from an EMBL/GenBank/DDBJ whole genome shotgun (WGS) entry which is preliminary data.</text>
</comment>
<name>A0A9X9A7K4_BACCE</name>
<evidence type="ECO:0000256" key="2">
    <source>
        <dbReference type="ARBA" id="ARBA00022598"/>
    </source>
</evidence>
<dbReference type="AlphaFoldDB" id="A0A9X9A7K4"/>
<dbReference type="PROSITE" id="PS50979">
    <property type="entry name" value="BC"/>
    <property type="match status" value="1"/>
</dbReference>
<dbReference type="InterPro" id="IPR013815">
    <property type="entry name" value="ATP_grasp_subdomain_1"/>
</dbReference>
<evidence type="ECO:0000256" key="4">
    <source>
        <dbReference type="ARBA" id="ARBA00022840"/>
    </source>
</evidence>
<feature type="non-terminal residue" evidence="10">
    <location>
        <position position="1"/>
    </location>
</feature>
<evidence type="ECO:0000256" key="1">
    <source>
        <dbReference type="ARBA" id="ARBA00013263"/>
    </source>
</evidence>
<dbReference type="PANTHER" id="PTHR48095">
    <property type="entry name" value="PYRUVATE CARBOXYLASE SUBUNIT A"/>
    <property type="match status" value="1"/>
</dbReference>
<dbReference type="SUPFAM" id="SSF51246">
    <property type="entry name" value="Rudiment single hybrid motif"/>
    <property type="match status" value="1"/>
</dbReference>
<dbReference type="FunFam" id="3.30.1490.20:FF:000018">
    <property type="entry name" value="Biotin carboxylase"/>
    <property type="match status" value="1"/>
</dbReference>
<dbReference type="Pfam" id="PF02785">
    <property type="entry name" value="Biotin_carb_C"/>
    <property type="match status" value="1"/>
</dbReference>
<keyword evidence="3 7" id="KW-0547">Nucleotide-binding</keyword>
<dbReference type="PANTHER" id="PTHR48095:SF2">
    <property type="entry name" value="BIOTIN CARBOXYLASE, CHLOROPLASTIC"/>
    <property type="match status" value="1"/>
</dbReference>
<evidence type="ECO:0000259" key="8">
    <source>
        <dbReference type="PROSITE" id="PS50975"/>
    </source>
</evidence>
<dbReference type="PROSITE" id="PS00867">
    <property type="entry name" value="CPSASE_2"/>
    <property type="match status" value="1"/>
</dbReference>
<evidence type="ECO:0000256" key="3">
    <source>
        <dbReference type="ARBA" id="ARBA00022741"/>
    </source>
</evidence>
<reference evidence="10 11" key="1">
    <citation type="journal article" date="2019" name="Environ. Microbiol.">
        <title>An active ?-lactamase is a part of an orchestrated cell wall stress resistance network of Bacillus subtilis and related rhizosphere species.</title>
        <authorList>
            <person name="Bucher T."/>
            <person name="Keren-Paz A."/>
            <person name="Hausser J."/>
            <person name="Olender T."/>
            <person name="Cytryn E."/>
            <person name="Kolodkin-Gal I."/>
        </authorList>
    </citation>
    <scope>NUCLEOTIDE SEQUENCE [LARGE SCALE GENOMIC DNA]</scope>
    <source>
        <strain evidence="10 11">I32</strain>
    </source>
</reference>
<dbReference type="InterPro" id="IPR005479">
    <property type="entry name" value="CPAse_ATP-bd"/>
</dbReference>
<keyword evidence="5" id="KW-0092">Biotin</keyword>
<keyword evidence="4 7" id="KW-0067">ATP-binding</keyword>
<dbReference type="InterPro" id="IPR051602">
    <property type="entry name" value="ACC_Biotin_Carboxylase"/>
</dbReference>
<dbReference type="SUPFAM" id="SSF56059">
    <property type="entry name" value="Glutathione synthetase ATP-binding domain-like"/>
    <property type="match status" value="1"/>
</dbReference>
<organism evidence="10 11">
    <name type="scientific">Bacillus cereus</name>
    <dbReference type="NCBI Taxonomy" id="1396"/>
    <lineage>
        <taxon>Bacteria</taxon>
        <taxon>Bacillati</taxon>
        <taxon>Bacillota</taxon>
        <taxon>Bacilli</taxon>
        <taxon>Bacillales</taxon>
        <taxon>Bacillaceae</taxon>
        <taxon>Bacillus</taxon>
        <taxon>Bacillus cereus group</taxon>
    </lineage>
</organism>
<dbReference type="GO" id="GO:0046872">
    <property type="term" value="F:metal ion binding"/>
    <property type="evidence" value="ECO:0007669"/>
    <property type="project" value="InterPro"/>
</dbReference>
<evidence type="ECO:0000256" key="5">
    <source>
        <dbReference type="ARBA" id="ARBA00023267"/>
    </source>
</evidence>
<dbReference type="GO" id="GO:0005524">
    <property type="term" value="F:ATP binding"/>
    <property type="evidence" value="ECO:0007669"/>
    <property type="project" value="UniProtKB-UniRule"/>
</dbReference>
<feature type="domain" description="ATP-grasp" evidence="8">
    <location>
        <begin position="1"/>
        <end position="196"/>
    </location>
</feature>
<dbReference type="PROSITE" id="PS00866">
    <property type="entry name" value="CPSASE_1"/>
    <property type="match status" value="1"/>
</dbReference>
<dbReference type="PROSITE" id="PS50975">
    <property type="entry name" value="ATP_GRASP"/>
    <property type="match status" value="1"/>
</dbReference>
<dbReference type="Gene3D" id="3.30.1490.20">
    <property type="entry name" value="ATP-grasp fold, A domain"/>
    <property type="match status" value="1"/>
</dbReference>
<dbReference type="EMBL" id="SZOH01001240">
    <property type="protein sequence ID" value="TKJ01774.1"/>
    <property type="molecule type" value="Genomic_DNA"/>
</dbReference>
<dbReference type="InterPro" id="IPR011054">
    <property type="entry name" value="Rudment_hybrid_motif"/>
</dbReference>
<evidence type="ECO:0000259" key="9">
    <source>
        <dbReference type="PROSITE" id="PS50979"/>
    </source>
</evidence>
<proteinExistence type="predicted"/>
<evidence type="ECO:0000313" key="10">
    <source>
        <dbReference type="EMBL" id="TKJ01774.1"/>
    </source>
</evidence>
<evidence type="ECO:0000256" key="7">
    <source>
        <dbReference type="PROSITE-ProRule" id="PRU00409"/>
    </source>
</evidence>
<evidence type="ECO:0000313" key="11">
    <source>
        <dbReference type="Proteomes" id="UP000308444"/>
    </source>
</evidence>
<dbReference type="InterPro" id="IPR005482">
    <property type="entry name" value="Biotin_COase_C"/>
</dbReference>
<dbReference type="InterPro" id="IPR011761">
    <property type="entry name" value="ATP-grasp"/>
</dbReference>
<dbReference type="Pfam" id="PF02786">
    <property type="entry name" value="CPSase_L_D2"/>
    <property type="match status" value="1"/>
</dbReference>
<dbReference type="EC" id="6.3.4.14" evidence="1"/>
<accession>A0A9X9A7K4</accession>
<dbReference type="SMART" id="SM00878">
    <property type="entry name" value="Biotin_carb_C"/>
    <property type="match status" value="1"/>
</dbReference>
<protein>
    <recommendedName>
        <fullName evidence="1">biotin carboxylase</fullName>
        <ecNumber evidence="1">6.3.4.14</ecNumber>
    </recommendedName>
</protein>
<feature type="domain" description="Biotin carboxylation" evidence="9">
    <location>
        <begin position="1"/>
        <end position="325"/>
    </location>
</feature>
<gene>
    <name evidence="10" type="ORF">FC695_18275</name>
</gene>